<dbReference type="EMBL" id="QXFV01000403">
    <property type="protein sequence ID" value="KAE9038616.1"/>
    <property type="molecule type" value="Genomic_DNA"/>
</dbReference>
<reference evidence="1 2" key="1">
    <citation type="submission" date="2018-09" db="EMBL/GenBank/DDBJ databases">
        <title>Genomic investigation of the strawberry pathogen Phytophthora fragariae indicates pathogenicity is determined by transcriptional variation in three key races.</title>
        <authorList>
            <person name="Adams T.M."/>
            <person name="Armitage A.D."/>
            <person name="Sobczyk M.K."/>
            <person name="Bates H.J."/>
            <person name="Dunwell J.M."/>
            <person name="Nellist C.F."/>
            <person name="Harrison R.J."/>
        </authorList>
    </citation>
    <scope>NUCLEOTIDE SEQUENCE [LARGE SCALE GENOMIC DNA]</scope>
    <source>
        <strain evidence="1 2">SCRP249</strain>
    </source>
</reference>
<dbReference type="Proteomes" id="UP000429607">
    <property type="component" value="Unassembled WGS sequence"/>
</dbReference>
<accession>A0A6A3N5F0</accession>
<gene>
    <name evidence="1" type="ORF">PR001_g7875</name>
</gene>
<name>A0A6A3N5F0_9STRA</name>
<organism evidence="1 2">
    <name type="scientific">Phytophthora rubi</name>
    <dbReference type="NCBI Taxonomy" id="129364"/>
    <lineage>
        <taxon>Eukaryota</taxon>
        <taxon>Sar</taxon>
        <taxon>Stramenopiles</taxon>
        <taxon>Oomycota</taxon>
        <taxon>Peronosporomycetes</taxon>
        <taxon>Peronosporales</taxon>
        <taxon>Peronosporaceae</taxon>
        <taxon>Phytophthora</taxon>
    </lineage>
</organism>
<dbReference type="AlphaFoldDB" id="A0A6A3N5F0"/>
<proteinExistence type="predicted"/>
<evidence type="ECO:0000313" key="2">
    <source>
        <dbReference type="Proteomes" id="UP000429607"/>
    </source>
</evidence>
<protein>
    <submittedName>
        <fullName evidence="1">Uncharacterized protein</fullName>
    </submittedName>
</protein>
<evidence type="ECO:0000313" key="1">
    <source>
        <dbReference type="EMBL" id="KAE9038616.1"/>
    </source>
</evidence>
<comment type="caution">
    <text evidence="1">The sequence shown here is derived from an EMBL/GenBank/DDBJ whole genome shotgun (WGS) entry which is preliminary data.</text>
</comment>
<sequence>MRWWDRLPVYLLSRQRPRRVDAEFLAASD</sequence>